<proteinExistence type="predicted"/>
<gene>
    <name evidence="2" type="ORF">HP397_06625</name>
</gene>
<dbReference type="RefSeq" id="WP_218950351.1">
    <property type="nucleotide sequence ID" value="NZ_JABMKT010000062.1"/>
</dbReference>
<dbReference type="Pfam" id="PF03865">
    <property type="entry name" value="ShlB"/>
    <property type="match status" value="1"/>
</dbReference>
<dbReference type="InterPro" id="IPR051544">
    <property type="entry name" value="TPS_OM_transporter"/>
</dbReference>
<dbReference type="GO" id="GO:0098046">
    <property type="term" value="C:type V protein secretion system complex"/>
    <property type="evidence" value="ECO:0007669"/>
    <property type="project" value="TreeGrafter"/>
</dbReference>
<accession>A0A7Z0PH66</accession>
<dbReference type="Gene3D" id="2.40.160.50">
    <property type="entry name" value="membrane protein fhac: a member of the omp85/tpsb transporter family"/>
    <property type="match status" value="1"/>
</dbReference>
<dbReference type="EMBL" id="JABMKT010000062">
    <property type="protein sequence ID" value="NYV28472.1"/>
    <property type="molecule type" value="Genomic_DNA"/>
</dbReference>
<comment type="caution">
    <text evidence="2">The sequence shown here is derived from an EMBL/GenBank/DDBJ whole genome shotgun (WGS) entry which is preliminary data.</text>
</comment>
<reference evidence="2 3" key="1">
    <citation type="submission" date="2020-05" db="EMBL/GenBank/DDBJ databases">
        <title>Streptobacillus felis strain LHL191014123.</title>
        <authorList>
            <person name="Fawzy A."/>
            <person name="Rau J."/>
            <person name="Risse K."/>
            <person name="Schauerte N."/>
            <person name="Geiger C."/>
            <person name="Blom J."/>
            <person name="Imirzalioglu C."/>
            <person name="Falgenhauer J."/>
            <person name="Bach A."/>
            <person name="Herden C."/>
            <person name="Eisenberg T."/>
        </authorList>
    </citation>
    <scope>NUCLEOTIDE SEQUENCE [LARGE SCALE GENOMIC DNA]</scope>
    <source>
        <strain evidence="2 3">LHL191014123</strain>
    </source>
</reference>
<dbReference type="SMR" id="A0A7Z0PH66"/>
<keyword evidence="3" id="KW-1185">Reference proteome</keyword>
<feature type="non-terminal residue" evidence="2">
    <location>
        <position position="185"/>
    </location>
</feature>
<dbReference type="PANTHER" id="PTHR34597">
    <property type="entry name" value="SLR1661 PROTEIN"/>
    <property type="match status" value="1"/>
</dbReference>
<evidence type="ECO:0000259" key="1">
    <source>
        <dbReference type="Pfam" id="PF03865"/>
    </source>
</evidence>
<name>A0A7Z0PH66_9FUSO</name>
<dbReference type="AlphaFoldDB" id="A0A7Z0PH66"/>
<dbReference type="InterPro" id="IPR005565">
    <property type="entry name" value="Hemolysn_activator_HlyB_C"/>
</dbReference>
<evidence type="ECO:0000313" key="2">
    <source>
        <dbReference type="EMBL" id="NYV28472.1"/>
    </source>
</evidence>
<dbReference type="Proteomes" id="UP000526184">
    <property type="component" value="Unassembled WGS sequence"/>
</dbReference>
<organism evidence="2 3">
    <name type="scientific">Streptobacillus felis</name>
    <dbReference type="NCBI Taxonomy" id="1384509"/>
    <lineage>
        <taxon>Bacteria</taxon>
        <taxon>Fusobacteriati</taxon>
        <taxon>Fusobacteriota</taxon>
        <taxon>Fusobacteriia</taxon>
        <taxon>Fusobacteriales</taxon>
        <taxon>Leptotrichiaceae</taxon>
        <taxon>Streptobacillus</taxon>
    </lineage>
</organism>
<evidence type="ECO:0000313" key="3">
    <source>
        <dbReference type="Proteomes" id="UP000526184"/>
    </source>
</evidence>
<sequence>MKKLLIILIPFIVYSTEIDKIIYNGVEDSLAISLNSDLKSGEELDVSKIDTLVSNFKYAKSNNIDVSIEPSIEGNKSNIVITNVKSNPFRLSLGFDNYGENNEVGKYRYNISAGVEGLILNEKLDISYTFVRPILPNRKVMKNVDELLPGEELEEVSDKRRSRRNENLDINLSFPIKNNKIYLKY</sequence>
<dbReference type="PANTHER" id="PTHR34597:SF3">
    <property type="entry name" value="OUTER MEMBRANE TRANSPORTER CDIB"/>
    <property type="match status" value="1"/>
</dbReference>
<feature type="domain" description="Haemolysin activator HlyB C-terminal" evidence="1">
    <location>
        <begin position="76"/>
        <end position="129"/>
    </location>
</feature>
<protein>
    <recommendedName>
        <fullName evidence="1">Haemolysin activator HlyB C-terminal domain-containing protein</fullName>
    </recommendedName>
</protein>
<dbReference type="GO" id="GO:0008320">
    <property type="term" value="F:protein transmembrane transporter activity"/>
    <property type="evidence" value="ECO:0007669"/>
    <property type="project" value="TreeGrafter"/>
</dbReference>
<dbReference type="GO" id="GO:0046819">
    <property type="term" value="P:protein secretion by the type V secretion system"/>
    <property type="evidence" value="ECO:0007669"/>
    <property type="project" value="TreeGrafter"/>
</dbReference>